<reference evidence="11" key="1">
    <citation type="submission" date="2023-10" db="EMBL/GenBank/DDBJ databases">
        <title>Genome assemblies of two species of porcelain crab, Petrolisthes cinctipes and Petrolisthes manimaculis (Anomura: Porcellanidae).</title>
        <authorList>
            <person name="Angst P."/>
        </authorList>
    </citation>
    <scope>NUCLEOTIDE SEQUENCE</scope>
    <source>
        <strain evidence="11">PB745_01</strain>
        <tissue evidence="11">Gill</tissue>
    </source>
</reference>
<dbReference type="Pfam" id="PF23659">
    <property type="entry name" value="UFL1"/>
    <property type="match status" value="1"/>
</dbReference>
<keyword evidence="5" id="KW-0833">Ubl conjugation pathway</keyword>
<organism evidence="11 12">
    <name type="scientific">Petrolisthes cinctipes</name>
    <name type="common">Flat porcelain crab</name>
    <dbReference type="NCBI Taxonomy" id="88211"/>
    <lineage>
        <taxon>Eukaryota</taxon>
        <taxon>Metazoa</taxon>
        <taxon>Ecdysozoa</taxon>
        <taxon>Arthropoda</taxon>
        <taxon>Crustacea</taxon>
        <taxon>Multicrustacea</taxon>
        <taxon>Malacostraca</taxon>
        <taxon>Eumalacostraca</taxon>
        <taxon>Eucarida</taxon>
        <taxon>Decapoda</taxon>
        <taxon>Pleocyemata</taxon>
        <taxon>Anomura</taxon>
        <taxon>Galatheoidea</taxon>
        <taxon>Porcellanidae</taxon>
        <taxon>Petrolisthes</taxon>
    </lineage>
</organism>
<evidence type="ECO:0000256" key="5">
    <source>
        <dbReference type="ARBA" id="ARBA00022786"/>
    </source>
</evidence>
<evidence type="ECO:0000256" key="4">
    <source>
        <dbReference type="ARBA" id="ARBA00022679"/>
    </source>
</evidence>
<dbReference type="PANTHER" id="PTHR31057">
    <property type="entry name" value="E3 UFM1-PROTEIN LIGASE 1"/>
    <property type="match status" value="1"/>
</dbReference>
<evidence type="ECO:0000256" key="3">
    <source>
        <dbReference type="ARBA" id="ARBA00014160"/>
    </source>
</evidence>
<feature type="compositionally biased region" description="Basic and acidic residues" evidence="7">
    <location>
        <begin position="409"/>
        <end position="426"/>
    </location>
</feature>
<feature type="domain" description="E3 UFM1-protein ligase 1-like N-terminal" evidence="8">
    <location>
        <begin position="5"/>
        <end position="164"/>
    </location>
</feature>
<dbReference type="Pfam" id="PF09743">
    <property type="entry name" value="E3_UFM1_ligase"/>
    <property type="match status" value="1"/>
</dbReference>
<feature type="compositionally biased region" description="Basic residues" evidence="7">
    <location>
        <begin position="397"/>
        <end position="408"/>
    </location>
</feature>
<keyword evidence="4" id="KW-0808">Transferase</keyword>
<name>A0AAE1GDX2_PETCI</name>
<dbReference type="InterPro" id="IPR056761">
    <property type="entry name" value="Ufl1-like_C"/>
</dbReference>
<dbReference type="InterPro" id="IPR056579">
    <property type="entry name" value="Ufl1_N"/>
</dbReference>
<evidence type="ECO:0000259" key="10">
    <source>
        <dbReference type="Pfam" id="PF25041"/>
    </source>
</evidence>
<dbReference type="GO" id="GO:1990592">
    <property type="term" value="P:protein K69-linked ufmylation"/>
    <property type="evidence" value="ECO:0007669"/>
    <property type="project" value="TreeGrafter"/>
</dbReference>
<feature type="region of interest" description="Disordered" evidence="7">
    <location>
        <begin position="341"/>
        <end position="426"/>
    </location>
</feature>
<dbReference type="PANTHER" id="PTHR31057:SF0">
    <property type="entry name" value="E3 UFM1-PROTEIN LIGASE 1"/>
    <property type="match status" value="1"/>
</dbReference>
<protein>
    <recommendedName>
        <fullName evidence="3">E3 UFM1-protein ligase 1 homolog</fullName>
    </recommendedName>
    <alternativeName>
        <fullName evidence="6">E3 UFM1-protein transferase 1 homolog</fullName>
    </alternativeName>
</protein>
<evidence type="ECO:0000259" key="9">
    <source>
        <dbReference type="Pfam" id="PF23659"/>
    </source>
</evidence>
<evidence type="ECO:0000259" key="8">
    <source>
        <dbReference type="Pfam" id="PF09743"/>
    </source>
</evidence>
<dbReference type="InterPro" id="IPR056580">
    <property type="entry name" value="Ufl1_dom"/>
</dbReference>
<sequence>MCVCYRLSERNVVEIIIKLRELNLLEVYHTDDGKEYITPNQLCREIHDEAIINGGRVSITDLVPILAVDHSLVEKQTQVLVASQPDLHFLLGQLLTKEYLDGVAEEINEKLQQLGTITIGELVKRYDLPGEFMEEVVRKRLKSIIRGQQDSSDSRVLYTEGFQKSLFFSETEKLITSHRISGILTGNRQITQANYLPGIYTRTQNNWVDNFFKQNGYLEFQALRRLEIPNPESHIKHHYKDYDLTFMGDVCVGPGLRDQVEASIDDAILRATWVDIYPLLPSVFSIDECSQLVELCLRRRSEAGGGRRGDAGGRVVGGTVVVSDVLITRLSEHLTQLMPQRAKAAVDRGAFKEQVSSGKVRMDDDDGGKKDKKDDRRKRAAGGKSGGGTQGRETKTKATKNKGRGKRQATHDSDSDDEHKQKHNQDSKLVEFLSAEEMKTEVTNFPELEDCPEDVLEELAGDLLRPLTQHFQEVARGVFQATLNAEGWERRRRTHQQLQDKVLALLTTIKLSEKSLKVFDEDMQVQLRRHLLRTQCTELVNELLLYLAHQSHINLPDNPDLTPEMRVKIIQKLDEDTSPPLLSVNKTLVGAGLEEFHKAVDEAVAAAGIMLKKKDNKKDRQVLLSHRAALLEQLAASLDAPLTLRLACLVLFQTVTGNMLHASGKFVPHVLAFLKTHLPDAHFITLHQYQELVIKSLTSKGDNEEESSIKLELERLAPTVKEIAITFKKTTGGSQTTEE</sequence>
<gene>
    <name evidence="11" type="ORF">Pcinc_006121</name>
</gene>
<keyword evidence="12" id="KW-1185">Reference proteome</keyword>
<dbReference type="Proteomes" id="UP001286313">
    <property type="component" value="Unassembled WGS sequence"/>
</dbReference>
<evidence type="ECO:0000256" key="6">
    <source>
        <dbReference type="ARBA" id="ARBA00030452"/>
    </source>
</evidence>
<comment type="similarity">
    <text evidence="2">Belongs to the UFL1 family.</text>
</comment>
<feature type="domain" description="E3 UFM1-protein ligase-like C-terminal" evidence="10">
    <location>
        <begin position="619"/>
        <end position="723"/>
    </location>
</feature>
<feature type="domain" description="E3 UFM1-protein ligase 1-like" evidence="9">
    <location>
        <begin position="495"/>
        <end position="613"/>
    </location>
</feature>
<evidence type="ECO:0000256" key="1">
    <source>
        <dbReference type="ARBA" id="ARBA00003950"/>
    </source>
</evidence>
<comment type="caution">
    <text evidence="11">The sequence shown here is derived from an EMBL/GenBank/DDBJ whole genome shotgun (WGS) entry which is preliminary data.</text>
</comment>
<accession>A0AAE1GDX2</accession>
<dbReference type="GO" id="GO:0061666">
    <property type="term" value="F:UFM1 ligase activity"/>
    <property type="evidence" value="ECO:0007669"/>
    <property type="project" value="InterPro"/>
</dbReference>
<dbReference type="AlphaFoldDB" id="A0AAE1GDX2"/>
<proteinExistence type="inferred from homology"/>
<evidence type="ECO:0000313" key="12">
    <source>
        <dbReference type="Proteomes" id="UP001286313"/>
    </source>
</evidence>
<evidence type="ECO:0000256" key="7">
    <source>
        <dbReference type="SAM" id="MobiDB-lite"/>
    </source>
</evidence>
<dbReference type="Pfam" id="PF25041">
    <property type="entry name" value="UFL1_C"/>
    <property type="match status" value="1"/>
</dbReference>
<dbReference type="Pfam" id="PF25870">
    <property type="entry name" value="WHD_UFL1_5th"/>
    <property type="match status" value="1"/>
</dbReference>
<evidence type="ECO:0000256" key="2">
    <source>
        <dbReference type="ARBA" id="ARBA00010789"/>
    </source>
</evidence>
<dbReference type="GO" id="GO:0005789">
    <property type="term" value="C:endoplasmic reticulum membrane"/>
    <property type="evidence" value="ECO:0007669"/>
    <property type="project" value="TreeGrafter"/>
</dbReference>
<dbReference type="InterPro" id="IPR018611">
    <property type="entry name" value="Ufl1"/>
</dbReference>
<evidence type="ECO:0000313" key="11">
    <source>
        <dbReference type="EMBL" id="KAK3889969.1"/>
    </source>
</evidence>
<dbReference type="EMBL" id="JAWQEG010000453">
    <property type="protein sequence ID" value="KAK3889969.1"/>
    <property type="molecule type" value="Genomic_DNA"/>
</dbReference>
<dbReference type="GO" id="GO:0034976">
    <property type="term" value="P:response to endoplasmic reticulum stress"/>
    <property type="evidence" value="ECO:0007669"/>
    <property type="project" value="TreeGrafter"/>
</dbReference>
<comment type="function">
    <text evidence="1">E3 UFM1-protein ligase that mediates ufmylation of target proteins.</text>
</comment>
<dbReference type="GO" id="GO:0032434">
    <property type="term" value="P:regulation of proteasomal ubiquitin-dependent protein catabolic process"/>
    <property type="evidence" value="ECO:0007669"/>
    <property type="project" value="TreeGrafter"/>
</dbReference>